<dbReference type="SMART" id="SM00345">
    <property type="entry name" value="HTH_GNTR"/>
    <property type="match status" value="1"/>
</dbReference>
<dbReference type="SUPFAM" id="SSF48008">
    <property type="entry name" value="GntR ligand-binding domain-like"/>
    <property type="match status" value="1"/>
</dbReference>
<evidence type="ECO:0000259" key="4">
    <source>
        <dbReference type="PROSITE" id="PS50949"/>
    </source>
</evidence>
<accession>A0ABS5EI61</accession>
<dbReference type="SMART" id="SM00895">
    <property type="entry name" value="FCD"/>
    <property type="match status" value="1"/>
</dbReference>
<dbReference type="InterPro" id="IPR000524">
    <property type="entry name" value="Tscrpt_reg_HTH_GntR"/>
</dbReference>
<reference evidence="6" key="1">
    <citation type="journal article" date="2021" name="Syst. Appl. Microbiol.">
        <title>Roseomonas hellenica sp. nov., isolated from roots of wild-growing Alkanna tinctoria.</title>
        <authorList>
            <person name="Rat A."/>
            <person name="Naranjo H.D."/>
            <person name="Lebbe L."/>
            <person name="Cnockaert M."/>
            <person name="Krigas N."/>
            <person name="Grigoriadou K."/>
            <person name="Maloupa E."/>
            <person name="Willems A."/>
        </authorList>
    </citation>
    <scope>NUCLEOTIDE SEQUENCE [LARGE SCALE GENOMIC DNA]</scope>
    <source>
        <strain evidence="6">LMG 31159</strain>
    </source>
</reference>
<protein>
    <submittedName>
        <fullName evidence="5">GntR family transcriptional regulator</fullName>
    </submittedName>
</protein>
<evidence type="ECO:0000256" key="3">
    <source>
        <dbReference type="ARBA" id="ARBA00023163"/>
    </source>
</evidence>
<name>A0ABS5EI61_9PROT</name>
<dbReference type="EMBL" id="JAAEDI010000011">
    <property type="protein sequence ID" value="MBR0650337.1"/>
    <property type="molecule type" value="Genomic_DNA"/>
</dbReference>
<dbReference type="SUPFAM" id="SSF46785">
    <property type="entry name" value="Winged helix' DNA-binding domain"/>
    <property type="match status" value="1"/>
</dbReference>
<dbReference type="PROSITE" id="PS50949">
    <property type="entry name" value="HTH_GNTR"/>
    <property type="match status" value="1"/>
</dbReference>
<comment type="caution">
    <text evidence="5">The sequence shown here is derived from an EMBL/GenBank/DDBJ whole genome shotgun (WGS) entry which is preliminary data.</text>
</comment>
<dbReference type="RefSeq" id="WP_211868953.1">
    <property type="nucleotide sequence ID" value="NZ_JAAEDI010000011.1"/>
</dbReference>
<dbReference type="Pfam" id="PF07729">
    <property type="entry name" value="FCD"/>
    <property type="match status" value="1"/>
</dbReference>
<evidence type="ECO:0000313" key="5">
    <source>
        <dbReference type="EMBL" id="MBR0650337.1"/>
    </source>
</evidence>
<evidence type="ECO:0000256" key="1">
    <source>
        <dbReference type="ARBA" id="ARBA00023015"/>
    </source>
</evidence>
<dbReference type="InterPro" id="IPR036390">
    <property type="entry name" value="WH_DNA-bd_sf"/>
</dbReference>
<dbReference type="PANTHER" id="PTHR43537:SF24">
    <property type="entry name" value="GLUCONATE OPERON TRANSCRIPTIONAL REPRESSOR"/>
    <property type="match status" value="1"/>
</dbReference>
<dbReference type="InterPro" id="IPR008920">
    <property type="entry name" value="TF_FadR/GntR_C"/>
</dbReference>
<dbReference type="CDD" id="cd07377">
    <property type="entry name" value="WHTH_GntR"/>
    <property type="match status" value="1"/>
</dbReference>
<keyword evidence="1" id="KW-0805">Transcription regulation</keyword>
<organism evidence="5 6">
    <name type="scientific">Neoroseomonas terrae</name>
    <dbReference type="NCBI Taxonomy" id="424799"/>
    <lineage>
        <taxon>Bacteria</taxon>
        <taxon>Pseudomonadati</taxon>
        <taxon>Pseudomonadota</taxon>
        <taxon>Alphaproteobacteria</taxon>
        <taxon>Acetobacterales</taxon>
        <taxon>Acetobacteraceae</taxon>
        <taxon>Neoroseomonas</taxon>
    </lineage>
</organism>
<dbReference type="Pfam" id="PF00392">
    <property type="entry name" value="GntR"/>
    <property type="match status" value="1"/>
</dbReference>
<proteinExistence type="predicted"/>
<dbReference type="PANTHER" id="PTHR43537">
    <property type="entry name" value="TRANSCRIPTIONAL REGULATOR, GNTR FAMILY"/>
    <property type="match status" value="1"/>
</dbReference>
<keyword evidence="2" id="KW-0238">DNA-binding</keyword>
<dbReference type="Gene3D" id="1.20.120.530">
    <property type="entry name" value="GntR ligand-binding domain-like"/>
    <property type="match status" value="1"/>
</dbReference>
<gene>
    <name evidence="5" type="ORF">GXW78_11740</name>
</gene>
<feature type="domain" description="HTH gntR-type" evidence="4">
    <location>
        <begin position="23"/>
        <end position="90"/>
    </location>
</feature>
<dbReference type="InterPro" id="IPR036388">
    <property type="entry name" value="WH-like_DNA-bd_sf"/>
</dbReference>
<dbReference type="PRINTS" id="PR00035">
    <property type="entry name" value="HTHGNTR"/>
</dbReference>
<keyword evidence="3" id="KW-0804">Transcription</keyword>
<sequence length="248" mass="27373">MDEHEDQLDVMNDGSLLVAGQAVSLRSLVADRLRLAIITGRFRPGQQLRERELCELTGVSRPSLREALRVLEAEGLISTMPHRGPVVAALTPDEVDHLYALRLVLESFAAREFARLRRPHDIATLQATMKRLDDLRESGTPLELLEAGSAYYRTVASGSGNPYLAQSLQALHNRIALIRFISLHERDRNRLTFTALRAMMEAIIAGDEALTERLWTEHLAAIGTRARTIVEAGYRLADASGASTPSAA</sequence>
<keyword evidence="6" id="KW-1185">Reference proteome</keyword>
<dbReference type="Gene3D" id="1.10.10.10">
    <property type="entry name" value="Winged helix-like DNA-binding domain superfamily/Winged helix DNA-binding domain"/>
    <property type="match status" value="1"/>
</dbReference>
<evidence type="ECO:0000256" key="2">
    <source>
        <dbReference type="ARBA" id="ARBA00023125"/>
    </source>
</evidence>
<evidence type="ECO:0000313" key="6">
    <source>
        <dbReference type="Proteomes" id="UP000698752"/>
    </source>
</evidence>
<dbReference type="InterPro" id="IPR011711">
    <property type="entry name" value="GntR_C"/>
</dbReference>
<dbReference type="Proteomes" id="UP000698752">
    <property type="component" value="Unassembled WGS sequence"/>
</dbReference>